<gene>
    <name evidence="1" type="ORF">D5018_05435</name>
</gene>
<proteinExistence type="predicted"/>
<evidence type="ECO:0000313" key="1">
    <source>
        <dbReference type="EMBL" id="RLV60716.1"/>
    </source>
</evidence>
<dbReference type="Proteomes" id="UP000281474">
    <property type="component" value="Unassembled WGS sequence"/>
</dbReference>
<organism evidence="1 2">
    <name type="scientific">Parashewanella curva</name>
    <dbReference type="NCBI Taxonomy" id="2338552"/>
    <lineage>
        <taxon>Bacteria</taxon>
        <taxon>Pseudomonadati</taxon>
        <taxon>Pseudomonadota</taxon>
        <taxon>Gammaproteobacteria</taxon>
        <taxon>Alteromonadales</taxon>
        <taxon>Shewanellaceae</taxon>
        <taxon>Parashewanella</taxon>
    </lineage>
</organism>
<evidence type="ECO:0000313" key="2">
    <source>
        <dbReference type="Proteomes" id="UP000281474"/>
    </source>
</evidence>
<reference evidence="1 2" key="1">
    <citation type="submission" date="2018-09" db="EMBL/GenBank/DDBJ databases">
        <title>Phylogeny of the Shewanellaceae, and recommendation for two new genera, Pseudoshewanella and Parashewanella.</title>
        <authorList>
            <person name="Wang G."/>
        </authorList>
    </citation>
    <scope>NUCLEOTIDE SEQUENCE [LARGE SCALE GENOMIC DNA]</scope>
    <source>
        <strain evidence="1 2">C51</strain>
    </source>
</reference>
<name>A0A3L8PZ18_9GAMM</name>
<protein>
    <submittedName>
        <fullName evidence="1">Uncharacterized protein</fullName>
    </submittedName>
</protein>
<keyword evidence="2" id="KW-1185">Reference proteome</keyword>
<dbReference type="AlphaFoldDB" id="A0A3L8PZ18"/>
<dbReference type="EMBL" id="QZEI01000012">
    <property type="protein sequence ID" value="RLV60716.1"/>
    <property type="molecule type" value="Genomic_DNA"/>
</dbReference>
<sequence>MAVSSVETGGKVQLPDGWKRSGKDPVLIWDYNNQRIYSIRGNLRIVGSQIRFLSQRLGSNDTTLKIYDVYEDGIVSYKTQSGINKQRSKIRLIRNDSRFRGGVAYFFGVQGGLTARLGLEGHLL</sequence>
<accession>A0A3L8PZ18</accession>
<dbReference type="RefSeq" id="WP_121837991.1">
    <property type="nucleotide sequence ID" value="NZ_ML014761.1"/>
</dbReference>
<comment type="caution">
    <text evidence="1">The sequence shown here is derived from an EMBL/GenBank/DDBJ whole genome shotgun (WGS) entry which is preliminary data.</text>
</comment>